<accession>A0A1D7TID1</accession>
<sequence>MLKTKGMSLLKELSQPEKSGKTIGLFRGICAIIGGLCVAYLGMTLLIFLLPVTPGESIIIPLLFNTFVWAVAALWIVLAPTKLSALLRSTVPTLSFAIVIAVLFFKESV</sequence>
<dbReference type="RefSeq" id="WP_238585289.1">
    <property type="nucleotide sequence ID" value="NZ_CP017111.1"/>
</dbReference>
<feature type="transmembrane region" description="Helical" evidence="1">
    <location>
        <begin position="85"/>
        <end position="105"/>
    </location>
</feature>
<dbReference type="STRING" id="1193502.SHALO_0960"/>
<evidence type="ECO:0000313" key="3">
    <source>
        <dbReference type="Proteomes" id="UP000094609"/>
    </source>
</evidence>
<organism evidence="2 3">
    <name type="scientific">Sulfurospirillum halorespirans DSM 13726</name>
    <dbReference type="NCBI Taxonomy" id="1193502"/>
    <lineage>
        <taxon>Bacteria</taxon>
        <taxon>Pseudomonadati</taxon>
        <taxon>Campylobacterota</taxon>
        <taxon>Epsilonproteobacteria</taxon>
        <taxon>Campylobacterales</taxon>
        <taxon>Sulfurospirillaceae</taxon>
        <taxon>Sulfurospirillum</taxon>
    </lineage>
</organism>
<gene>
    <name evidence="2" type="ORF">SHALO_0960</name>
</gene>
<feature type="transmembrane region" description="Helical" evidence="1">
    <location>
        <begin position="25"/>
        <end position="52"/>
    </location>
</feature>
<evidence type="ECO:0008006" key="4">
    <source>
        <dbReference type="Google" id="ProtNLM"/>
    </source>
</evidence>
<feature type="transmembrane region" description="Helical" evidence="1">
    <location>
        <begin position="58"/>
        <end position="78"/>
    </location>
</feature>
<keyword evidence="1" id="KW-0812">Transmembrane</keyword>
<protein>
    <recommendedName>
        <fullName evidence="4">DUF3649 domain-containing protein</fullName>
    </recommendedName>
</protein>
<name>A0A1D7TID1_9BACT</name>
<dbReference type="AlphaFoldDB" id="A0A1D7TID1"/>
<evidence type="ECO:0000313" key="2">
    <source>
        <dbReference type="EMBL" id="AOO64741.1"/>
    </source>
</evidence>
<keyword evidence="3" id="KW-1185">Reference proteome</keyword>
<reference evidence="3" key="1">
    <citation type="submission" date="2016-08" db="EMBL/GenBank/DDBJ databases">
        <title>Complete genome sequence of the organohalide-respiring Epsilonproteobacterium Sulfurospirillum halorespirans.</title>
        <authorList>
            <person name="Goris T."/>
            <person name="Zimmermann J."/>
            <person name="Schenz B."/>
            <person name="Lemos M."/>
            <person name="Hackermueller J."/>
            <person name="Diekert G."/>
        </authorList>
    </citation>
    <scope>NUCLEOTIDE SEQUENCE [LARGE SCALE GENOMIC DNA]</scope>
    <source>
        <strain>DSM 13726</strain>
        <strain evidence="3">PCE-M2</strain>
    </source>
</reference>
<dbReference type="Proteomes" id="UP000094609">
    <property type="component" value="Chromosome"/>
</dbReference>
<dbReference type="KEGG" id="shal:SHALO_0960"/>
<keyword evidence="1" id="KW-0472">Membrane</keyword>
<proteinExistence type="predicted"/>
<dbReference type="EMBL" id="CP017111">
    <property type="protein sequence ID" value="AOO64741.1"/>
    <property type="molecule type" value="Genomic_DNA"/>
</dbReference>
<dbReference type="PATRIC" id="fig|1193502.14.peg.968"/>
<evidence type="ECO:0000256" key="1">
    <source>
        <dbReference type="SAM" id="Phobius"/>
    </source>
</evidence>
<keyword evidence="1" id="KW-1133">Transmembrane helix</keyword>